<organism evidence="1 2">
    <name type="scientific">Deinococcus xinjiangensis</name>
    <dbReference type="NCBI Taxonomy" id="457454"/>
    <lineage>
        <taxon>Bacteria</taxon>
        <taxon>Thermotogati</taxon>
        <taxon>Deinococcota</taxon>
        <taxon>Deinococci</taxon>
        <taxon>Deinococcales</taxon>
        <taxon>Deinococcaceae</taxon>
        <taxon>Deinococcus</taxon>
    </lineage>
</organism>
<protein>
    <submittedName>
        <fullName evidence="1">Uncharacterized protein</fullName>
    </submittedName>
</protein>
<reference evidence="1 2" key="1">
    <citation type="submission" date="2024-02" db="EMBL/GenBank/DDBJ databases">
        <title>Deinococcus xinjiangensis NBRC 107630.</title>
        <authorList>
            <person name="Ichikawa N."/>
            <person name="Katano-Makiyama Y."/>
            <person name="Hidaka K."/>
        </authorList>
    </citation>
    <scope>NUCLEOTIDE SEQUENCE [LARGE SCALE GENOMIC DNA]</scope>
    <source>
        <strain evidence="1 2">NBRC 107630</strain>
    </source>
</reference>
<accession>A0ABP9VCL7</accession>
<dbReference type="Proteomes" id="UP001458946">
    <property type="component" value="Unassembled WGS sequence"/>
</dbReference>
<comment type="caution">
    <text evidence="1">The sequence shown here is derived from an EMBL/GenBank/DDBJ whole genome shotgun (WGS) entry which is preliminary data.</text>
</comment>
<sequence>MKAYAITNTNVSGSTTRTVKAVSEQRALKDRIELDFLVFGVMPEHLIYRATGSGLEVGIKRADQTTHWTGTSYTAERL</sequence>
<name>A0ABP9VCL7_9DEIO</name>
<gene>
    <name evidence="1" type="ORF">Dxin01_00784</name>
</gene>
<proteinExistence type="predicted"/>
<dbReference type="RefSeq" id="WP_353541027.1">
    <property type="nucleotide sequence ID" value="NZ_BAABRN010000006.1"/>
</dbReference>
<evidence type="ECO:0000313" key="2">
    <source>
        <dbReference type="Proteomes" id="UP001458946"/>
    </source>
</evidence>
<keyword evidence="2" id="KW-1185">Reference proteome</keyword>
<dbReference type="EMBL" id="BAABRN010000006">
    <property type="protein sequence ID" value="GAA5501053.1"/>
    <property type="molecule type" value="Genomic_DNA"/>
</dbReference>
<evidence type="ECO:0000313" key="1">
    <source>
        <dbReference type="EMBL" id="GAA5501053.1"/>
    </source>
</evidence>